<dbReference type="InterPro" id="IPR050327">
    <property type="entry name" value="Proton-linked_MCT"/>
</dbReference>
<proteinExistence type="inferred from homology"/>
<feature type="region of interest" description="Disordered" evidence="7">
    <location>
        <begin position="480"/>
        <end position="509"/>
    </location>
</feature>
<feature type="compositionally biased region" description="Basic and acidic residues" evidence="7">
    <location>
        <begin position="35"/>
        <end position="47"/>
    </location>
</feature>
<dbReference type="GO" id="GO:0022857">
    <property type="term" value="F:transmembrane transporter activity"/>
    <property type="evidence" value="ECO:0007669"/>
    <property type="project" value="InterPro"/>
</dbReference>
<feature type="region of interest" description="Disordered" evidence="7">
    <location>
        <begin position="210"/>
        <end position="277"/>
    </location>
</feature>
<feature type="transmembrane region" description="Helical" evidence="8">
    <location>
        <begin position="825"/>
        <end position="849"/>
    </location>
</feature>
<keyword evidence="3" id="KW-0813">Transport</keyword>
<dbReference type="Proteomes" id="UP000767238">
    <property type="component" value="Unassembled WGS sequence"/>
</dbReference>
<dbReference type="OrthoDB" id="5590473at2759"/>
<dbReference type="SUPFAM" id="SSF103473">
    <property type="entry name" value="MFS general substrate transporter"/>
    <property type="match status" value="1"/>
</dbReference>
<evidence type="ECO:0000313" key="10">
    <source>
        <dbReference type="EMBL" id="KAH0213571.1"/>
    </source>
</evidence>
<dbReference type="EMBL" id="JAHFYH010000094">
    <property type="protein sequence ID" value="KAH0213571.1"/>
    <property type="molecule type" value="Genomic_DNA"/>
</dbReference>
<comment type="subcellular location">
    <subcellularLocation>
        <location evidence="1">Membrane</location>
        <topology evidence="1">Multi-pass membrane protein</topology>
    </subcellularLocation>
</comment>
<dbReference type="Pfam" id="PF07690">
    <property type="entry name" value="MFS_1"/>
    <property type="match status" value="1"/>
</dbReference>
<feature type="transmembrane region" description="Helical" evidence="8">
    <location>
        <begin position="710"/>
        <end position="729"/>
    </location>
</feature>
<feature type="transmembrane region" description="Helical" evidence="8">
    <location>
        <begin position="793"/>
        <end position="813"/>
    </location>
</feature>
<dbReference type="InterPro" id="IPR011701">
    <property type="entry name" value="MFS"/>
</dbReference>
<evidence type="ECO:0000259" key="9">
    <source>
        <dbReference type="PROSITE" id="PS50850"/>
    </source>
</evidence>
<keyword evidence="6 8" id="KW-0472">Membrane</keyword>
<feature type="region of interest" description="Disordered" evidence="7">
    <location>
        <begin position="151"/>
        <end position="194"/>
    </location>
</feature>
<comment type="caution">
    <text evidence="10">The sequence shown here is derived from an EMBL/GenBank/DDBJ whole genome shotgun (WGS) entry which is preliminary data.</text>
</comment>
<keyword evidence="4 8" id="KW-0812">Transmembrane</keyword>
<feature type="transmembrane region" description="Helical" evidence="8">
    <location>
        <begin position="666"/>
        <end position="690"/>
    </location>
</feature>
<dbReference type="CDD" id="cd17352">
    <property type="entry name" value="MFS_MCT_SLC16"/>
    <property type="match status" value="1"/>
</dbReference>
<feature type="non-terminal residue" evidence="10">
    <location>
        <position position="1"/>
    </location>
</feature>
<dbReference type="PANTHER" id="PTHR11360:SF224">
    <property type="entry name" value="MAJOR FACILITATOR SUPERFAMILY (MFS) PROFILE DOMAIN-CONTAINING PROTEIN-RELATED"/>
    <property type="match status" value="1"/>
</dbReference>
<gene>
    <name evidence="10" type="ORF">KCV03_g8828</name>
</gene>
<evidence type="ECO:0000256" key="3">
    <source>
        <dbReference type="ARBA" id="ARBA00022448"/>
    </source>
</evidence>
<feature type="transmembrane region" description="Helical" evidence="8">
    <location>
        <begin position="870"/>
        <end position="892"/>
    </location>
</feature>
<evidence type="ECO:0000256" key="8">
    <source>
        <dbReference type="SAM" id="Phobius"/>
    </source>
</evidence>
<feature type="transmembrane region" description="Helical" evidence="8">
    <location>
        <begin position="997"/>
        <end position="1017"/>
    </location>
</feature>
<feature type="transmembrane region" description="Helical" evidence="8">
    <location>
        <begin position="1029"/>
        <end position="1049"/>
    </location>
</feature>
<feature type="region of interest" description="Disordered" evidence="7">
    <location>
        <begin position="22"/>
        <end position="48"/>
    </location>
</feature>
<feature type="transmembrane region" description="Helical" evidence="8">
    <location>
        <begin position="935"/>
        <end position="954"/>
    </location>
</feature>
<feature type="compositionally biased region" description="Basic residues" evidence="7">
    <location>
        <begin position="154"/>
        <end position="164"/>
    </location>
</feature>
<evidence type="ECO:0000256" key="2">
    <source>
        <dbReference type="ARBA" id="ARBA00006727"/>
    </source>
</evidence>
<evidence type="ECO:0000256" key="1">
    <source>
        <dbReference type="ARBA" id="ARBA00004141"/>
    </source>
</evidence>
<dbReference type="InterPro" id="IPR020846">
    <property type="entry name" value="MFS_dom"/>
</dbReference>
<dbReference type="PANTHER" id="PTHR11360">
    <property type="entry name" value="MONOCARBOXYLATE TRANSPORTER"/>
    <property type="match status" value="1"/>
</dbReference>
<dbReference type="CDD" id="cd18724">
    <property type="entry name" value="PIN_LabA-like"/>
    <property type="match status" value="1"/>
</dbReference>
<feature type="region of interest" description="Disordered" evidence="7">
    <location>
        <begin position="634"/>
        <end position="660"/>
    </location>
</feature>
<organism evidence="10 11">
    <name type="scientific">Aureobasidium melanogenum</name>
    <name type="common">Aureobasidium pullulans var. melanogenum</name>
    <dbReference type="NCBI Taxonomy" id="46634"/>
    <lineage>
        <taxon>Eukaryota</taxon>
        <taxon>Fungi</taxon>
        <taxon>Dikarya</taxon>
        <taxon>Ascomycota</taxon>
        <taxon>Pezizomycotina</taxon>
        <taxon>Dothideomycetes</taxon>
        <taxon>Dothideomycetidae</taxon>
        <taxon>Dothideales</taxon>
        <taxon>Saccotheciaceae</taxon>
        <taxon>Aureobasidium</taxon>
    </lineage>
</organism>
<evidence type="ECO:0000256" key="6">
    <source>
        <dbReference type="ARBA" id="ARBA00023136"/>
    </source>
</evidence>
<keyword evidence="5 8" id="KW-1133">Transmembrane helix</keyword>
<protein>
    <submittedName>
        <fullName evidence="10">Monocarboxylate permease-like protein</fullName>
    </submittedName>
</protein>
<feature type="transmembrane region" description="Helical" evidence="8">
    <location>
        <begin position="761"/>
        <end position="781"/>
    </location>
</feature>
<dbReference type="GO" id="GO:0016020">
    <property type="term" value="C:membrane"/>
    <property type="evidence" value="ECO:0007669"/>
    <property type="project" value="UniProtKB-SubCell"/>
</dbReference>
<feature type="transmembrane region" description="Helical" evidence="8">
    <location>
        <begin position="960"/>
        <end position="985"/>
    </location>
</feature>
<evidence type="ECO:0000256" key="5">
    <source>
        <dbReference type="ARBA" id="ARBA00022989"/>
    </source>
</evidence>
<feature type="region of interest" description="Disordered" evidence="7">
    <location>
        <begin position="290"/>
        <end position="309"/>
    </location>
</feature>
<dbReference type="Gene3D" id="3.40.50.1010">
    <property type="entry name" value="5'-nuclease"/>
    <property type="match status" value="1"/>
</dbReference>
<comment type="similarity">
    <text evidence="2">Belongs to the major facilitator superfamily. Monocarboxylate porter (TC 2.A.1.13) family.</text>
</comment>
<accession>A0A9P8G990</accession>
<name>A0A9P8G990_AURME</name>
<dbReference type="PROSITE" id="PS50850">
    <property type="entry name" value="MFS"/>
    <property type="match status" value="1"/>
</dbReference>
<feature type="domain" description="Major facilitator superfamily (MFS) profile" evidence="9">
    <location>
        <begin position="665"/>
        <end position="1049"/>
    </location>
</feature>
<feature type="transmembrane region" description="Helical" evidence="8">
    <location>
        <begin position="736"/>
        <end position="755"/>
    </location>
</feature>
<evidence type="ECO:0000256" key="7">
    <source>
        <dbReference type="SAM" id="MobiDB-lite"/>
    </source>
</evidence>
<dbReference type="Gene3D" id="1.20.1250.20">
    <property type="entry name" value="MFS general substrate transporter like domains"/>
    <property type="match status" value="2"/>
</dbReference>
<dbReference type="AlphaFoldDB" id="A0A9P8G990"/>
<reference evidence="10" key="1">
    <citation type="journal article" date="2021" name="J Fungi (Basel)">
        <title>Virulence traits and population genomics of the black yeast Aureobasidium melanogenum.</title>
        <authorList>
            <person name="Cernosa A."/>
            <person name="Sun X."/>
            <person name="Gostincar C."/>
            <person name="Fang C."/>
            <person name="Gunde-Cimerman N."/>
            <person name="Song Z."/>
        </authorList>
    </citation>
    <scope>NUCLEOTIDE SEQUENCE</scope>
    <source>
        <strain evidence="10">EXF-8016</strain>
    </source>
</reference>
<sequence length="1056" mass="116294">MAAVQSTKPWDLSNVFELINTLSPSNAPPNAQAKDVPRRPSITKHDSLNGFSSLPLASPLQNFHAVDEGVSLGDFGKIWQYLGTPVNSPAPKPANASPTLQQRMPEKADYASDGAAYGTPSKRIAKGGIKWRDEVNLGDLTDYAPLEDEDEKKLTKKQRQKKNKKEREQRLAAGAAKYTSDADEPELDIPSFYDTPARKASAHIVSAELVGKAHRPSSPEKTPISKPVFKDTTSSTKTTQQEKKASAPAQPEPLHFDSLPKTPESKHQKEFKKRWPVSTPFATKTSSLLPASVQPTRTTSTPYKSTDANANPFHKVQQVSETPIKNNRSAIQPKTVRSGEDRNWALLLKIIGDFYEDRASLVSPANSITHSNDPKGIHVFVDASNIFIGFHDQLKRARNIPPNVHVPKVDLSFDALALLMERRRPVAKRCLVGSKPHMAAFDAAHRVGYECNILDKVLKARELTERQKYFQEQEKKWRRRSGSYKNGTSTGGDSAGSGSETSNTGPVYAPERYIEQGVDEIIHLKMMESIVDTETPSTMVLATGDAAQAEYSEGFLKMAERALKKGWKVELVSWSKNISLAYKKAAWQKKWDGRFRIIELDTYAEELLDITTAHLQGEKDGKFDEEKGAVAAAERPTLGDDSQRDAVATQPPAFDPRDNPDGGRDAWLVVLGAFCCMFCSFGWINCIGVFQEYYETHQLRGDSPSTVSWILSMETFLMFFLGPFIGYFFDSYGPRYILLTGTCLHVFGVMMASFAKDYYQIMLSQGICSGAGASMCFYPAMSVMPTWFFKKRAAAFGIMAAGSSTGGVIFPIMVNKLISRIGFGWTMRVCGFLILALMLIANATVKSRLPPRPKPFHIMQFIHPLKETPYLLTVLGSFFFFFAMFLPINYLILQAETLGISSRLAEYLVPILNGASFFGRVLPGVAADKIGRYNVMTIMMAFAGILILALWLPAASNAPIIIFAALYGFGSGSFVSLAPSLVAQISDVREIGVRNGTVFAIISFAALCSNPIGGALVTHWDGKYTGLQIFGGIMDLSGACTILAARIVFGRDQDCC</sequence>
<dbReference type="InterPro" id="IPR036259">
    <property type="entry name" value="MFS_trans_sf"/>
</dbReference>
<evidence type="ECO:0000256" key="4">
    <source>
        <dbReference type="ARBA" id="ARBA00022692"/>
    </source>
</evidence>
<evidence type="ECO:0000313" key="11">
    <source>
        <dbReference type="Proteomes" id="UP000767238"/>
    </source>
</evidence>
<reference evidence="10" key="2">
    <citation type="submission" date="2021-08" db="EMBL/GenBank/DDBJ databases">
        <authorList>
            <person name="Gostincar C."/>
            <person name="Sun X."/>
            <person name="Song Z."/>
            <person name="Gunde-Cimerman N."/>
        </authorList>
    </citation>
    <scope>NUCLEOTIDE SEQUENCE</scope>
    <source>
        <strain evidence="10">EXF-8016</strain>
    </source>
</reference>